<dbReference type="InterPro" id="IPR051203">
    <property type="entry name" value="Polysaccharide_Synthase-Rel"/>
</dbReference>
<feature type="transmembrane region" description="Helical" evidence="2">
    <location>
        <begin position="84"/>
        <end position="106"/>
    </location>
</feature>
<dbReference type="Proteomes" id="UP001169006">
    <property type="component" value="Unassembled WGS sequence"/>
</dbReference>
<evidence type="ECO:0000259" key="3">
    <source>
        <dbReference type="Pfam" id="PF02719"/>
    </source>
</evidence>
<dbReference type="Gene3D" id="3.40.50.720">
    <property type="entry name" value="NAD(P)-binding Rossmann-like Domain"/>
    <property type="match status" value="2"/>
</dbReference>
<keyword evidence="5" id="KW-1185">Reference proteome</keyword>
<keyword evidence="2" id="KW-0812">Transmembrane</keyword>
<protein>
    <submittedName>
        <fullName evidence="4">Nucleoside-diphosphate sugar epimerase/dehydratase</fullName>
    </submittedName>
</protein>
<evidence type="ECO:0000256" key="1">
    <source>
        <dbReference type="ARBA" id="ARBA00007430"/>
    </source>
</evidence>
<dbReference type="PANTHER" id="PTHR43318">
    <property type="entry name" value="UDP-N-ACETYLGLUCOSAMINE 4,6-DEHYDRATASE"/>
    <property type="match status" value="1"/>
</dbReference>
<reference evidence="4" key="2">
    <citation type="submission" date="2023-07" db="EMBL/GenBank/DDBJ databases">
        <authorList>
            <person name="Sun H."/>
        </authorList>
    </citation>
    <scope>NUCLEOTIDE SEQUENCE</scope>
    <source>
        <strain evidence="4">05753</strain>
    </source>
</reference>
<sequence>MINLLRDLIESMPRFWKRIILIGFDVVALIAALWASYALRYAVWMPAVTVERVFLGVMAPMVAIPVFIRLGLYRAVIRYLPDTAIWTILRAMAIATMLWVLLVFLVEMAGRGIVPRSVPFFYFAIGVSLIGGSRFAAKLVLSSGTGMRRDEQPVLIYGASSSSVQLATALRGTGNRYVVGLLDENPDHHGRDVGGYRVYNPAILPRLIDQYGVKEIILSLSSISSDRRKSVIGNISGLGVKIRTVPDITDLVDGRYLANQIREIEIDELLGRSFVPPDPKLIGSILEDRFIMVTGAGGSIGSELCRLIVQWKPKRLVLFEANEFALYKIERELSVIRGLEIVPVLGSITNEMRVRDAITRYGVTVLYHAAAHKHVPLVEGNALEGIENNIFGTETVAKIAFESDVTDFVLISSDKAVRPTNVMGATKRWAELIVRQKALESNSLGKKKHFCAVRFGNVLGSNGSVVPLFKEQIAHGGPVTVTNPDMRRYFMSIQEAAELIVQASALSTGGDIFLLEMGEPVRIGDLAENMIRLAGFTVRSAENPHGGIEIKITGSRPGEKLFEELFYDMANALKTQHPKILRADATAIAHHDVNEALAQLRLAVGQQDEAEARKLLFDFIGMDPNSPECKA</sequence>
<keyword evidence="2" id="KW-0472">Membrane</keyword>
<dbReference type="Pfam" id="PF02719">
    <property type="entry name" value="Polysacc_synt_2"/>
    <property type="match status" value="1"/>
</dbReference>
<dbReference type="InterPro" id="IPR003869">
    <property type="entry name" value="Polysac_CapD-like"/>
</dbReference>
<evidence type="ECO:0000313" key="4">
    <source>
        <dbReference type="EMBL" id="MDO1584785.1"/>
    </source>
</evidence>
<proteinExistence type="inferred from homology"/>
<dbReference type="EMBL" id="JAUKWQ010000010">
    <property type="protein sequence ID" value="MDO1584785.1"/>
    <property type="molecule type" value="Genomic_DNA"/>
</dbReference>
<dbReference type="InterPro" id="IPR029063">
    <property type="entry name" value="SAM-dependent_MTases_sf"/>
</dbReference>
<feature type="domain" description="Polysaccharide biosynthesis protein CapD-like" evidence="3">
    <location>
        <begin position="291"/>
        <end position="583"/>
    </location>
</feature>
<dbReference type="PANTHER" id="PTHR43318:SF1">
    <property type="entry name" value="POLYSACCHARIDE BIOSYNTHESIS PROTEIN EPSC-RELATED"/>
    <property type="match status" value="1"/>
</dbReference>
<comment type="similarity">
    <text evidence="1">Belongs to the polysaccharide synthase family.</text>
</comment>
<feature type="transmembrane region" description="Helical" evidence="2">
    <location>
        <begin position="118"/>
        <end position="141"/>
    </location>
</feature>
<dbReference type="SUPFAM" id="SSF53335">
    <property type="entry name" value="S-adenosyl-L-methionine-dependent methyltransferases"/>
    <property type="match status" value="1"/>
</dbReference>
<keyword evidence="2" id="KW-1133">Transmembrane helix</keyword>
<reference evidence="4" key="1">
    <citation type="journal article" date="2015" name="Int. J. Syst. Evol. Microbiol.">
        <title>Rhizobium oryzicola sp. nov., potential plant-growth-promoting endophytic bacteria isolated from rice roots.</title>
        <authorList>
            <person name="Zhang X.X."/>
            <person name="Gao J.S."/>
            <person name="Cao Y.H."/>
            <person name="Sheirdil R.A."/>
            <person name="Wang X.C."/>
            <person name="Zhang L."/>
        </authorList>
    </citation>
    <scope>NUCLEOTIDE SEQUENCE</scope>
    <source>
        <strain evidence="4">05753</strain>
    </source>
</reference>
<dbReference type="SUPFAM" id="SSF51735">
    <property type="entry name" value="NAD(P)-binding Rossmann-fold domains"/>
    <property type="match status" value="1"/>
</dbReference>
<dbReference type="InterPro" id="IPR036291">
    <property type="entry name" value="NAD(P)-bd_dom_sf"/>
</dbReference>
<gene>
    <name evidence="4" type="ORF">Q2T52_22085</name>
</gene>
<dbReference type="CDD" id="cd05237">
    <property type="entry name" value="UDP_invert_4-6DH_SDR_e"/>
    <property type="match status" value="1"/>
</dbReference>
<feature type="transmembrane region" description="Helical" evidence="2">
    <location>
        <begin position="20"/>
        <end position="41"/>
    </location>
</feature>
<dbReference type="RefSeq" id="WP_302079047.1">
    <property type="nucleotide sequence ID" value="NZ_JAUKWQ010000010.1"/>
</dbReference>
<feature type="transmembrane region" description="Helical" evidence="2">
    <location>
        <begin position="53"/>
        <end position="72"/>
    </location>
</feature>
<dbReference type="Pfam" id="PF13727">
    <property type="entry name" value="CoA_binding_3"/>
    <property type="match status" value="1"/>
</dbReference>
<organism evidence="4 5">
    <name type="scientific">Rhizobium oryzicola</name>
    <dbReference type="NCBI Taxonomy" id="1232668"/>
    <lineage>
        <taxon>Bacteria</taxon>
        <taxon>Pseudomonadati</taxon>
        <taxon>Pseudomonadota</taxon>
        <taxon>Alphaproteobacteria</taxon>
        <taxon>Hyphomicrobiales</taxon>
        <taxon>Rhizobiaceae</taxon>
        <taxon>Rhizobium/Agrobacterium group</taxon>
        <taxon>Rhizobium</taxon>
    </lineage>
</organism>
<name>A0ABT8T2J8_9HYPH</name>
<evidence type="ECO:0000256" key="2">
    <source>
        <dbReference type="SAM" id="Phobius"/>
    </source>
</evidence>
<accession>A0ABT8T2J8</accession>
<comment type="caution">
    <text evidence="4">The sequence shown here is derived from an EMBL/GenBank/DDBJ whole genome shotgun (WGS) entry which is preliminary data.</text>
</comment>
<evidence type="ECO:0000313" key="5">
    <source>
        <dbReference type="Proteomes" id="UP001169006"/>
    </source>
</evidence>